<dbReference type="EMBL" id="JAULSV010000007">
    <property type="protein sequence ID" value="KAK0639096.1"/>
    <property type="molecule type" value="Genomic_DNA"/>
</dbReference>
<dbReference type="AlphaFoldDB" id="A0AA40CHJ7"/>
<dbReference type="PANTHER" id="PTHR34414">
    <property type="entry name" value="HET DOMAIN-CONTAINING PROTEIN-RELATED"/>
    <property type="match status" value="1"/>
</dbReference>
<name>A0AA40CHJ7_9PEZI</name>
<dbReference type="Proteomes" id="UP001174936">
    <property type="component" value="Unassembled WGS sequence"/>
</dbReference>
<comment type="caution">
    <text evidence="2">The sequence shown here is derived from an EMBL/GenBank/DDBJ whole genome shotgun (WGS) entry which is preliminary data.</text>
</comment>
<gene>
    <name evidence="2" type="ORF">B0T16DRAFT_394887</name>
</gene>
<accession>A0AA40CHJ7</accession>
<evidence type="ECO:0000313" key="2">
    <source>
        <dbReference type="EMBL" id="KAK0639096.1"/>
    </source>
</evidence>
<protein>
    <submittedName>
        <fullName evidence="2">Uncharacterized protein</fullName>
    </submittedName>
</protein>
<keyword evidence="3" id="KW-1185">Reference proteome</keyword>
<proteinExistence type="predicted"/>
<reference evidence="2" key="1">
    <citation type="submission" date="2023-06" db="EMBL/GenBank/DDBJ databases">
        <title>Genome-scale phylogeny and comparative genomics of the fungal order Sordariales.</title>
        <authorList>
            <consortium name="Lawrence Berkeley National Laboratory"/>
            <person name="Hensen N."/>
            <person name="Bonometti L."/>
            <person name="Westerberg I."/>
            <person name="Brannstrom I.O."/>
            <person name="Guillou S."/>
            <person name="Cros-Aarteil S."/>
            <person name="Calhoun S."/>
            <person name="Haridas S."/>
            <person name="Kuo A."/>
            <person name="Mondo S."/>
            <person name="Pangilinan J."/>
            <person name="Riley R."/>
            <person name="Labutti K."/>
            <person name="Andreopoulos B."/>
            <person name="Lipzen A."/>
            <person name="Chen C."/>
            <person name="Yanf M."/>
            <person name="Daum C."/>
            <person name="Ng V."/>
            <person name="Clum A."/>
            <person name="Steindorff A."/>
            <person name="Ohm R."/>
            <person name="Martin F."/>
            <person name="Silar P."/>
            <person name="Natvig D."/>
            <person name="Lalanne C."/>
            <person name="Gautier V."/>
            <person name="Ament-Velasquez S.L."/>
            <person name="Kruys A."/>
            <person name="Hutchinson M.I."/>
            <person name="Powell A.J."/>
            <person name="Barry K."/>
            <person name="Miller A.N."/>
            <person name="Grigoriev I.V."/>
            <person name="Debuchy R."/>
            <person name="Gladieux P."/>
            <person name="Thoren M.H."/>
            <person name="Johannesson H."/>
        </authorList>
    </citation>
    <scope>NUCLEOTIDE SEQUENCE</scope>
    <source>
        <strain evidence="2">SMH2532-1</strain>
    </source>
</reference>
<evidence type="ECO:0000313" key="3">
    <source>
        <dbReference type="Proteomes" id="UP001174936"/>
    </source>
</evidence>
<evidence type="ECO:0000256" key="1">
    <source>
        <dbReference type="SAM" id="MobiDB-lite"/>
    </source>
</evidence>
<dbReference type="Pfam" id="PF20246">
    <property type="entry name" value="DUF6601"/>
    <property type="match status" value="1"/>
</dbReference>
<organism evidence="2 3">
    <name type="scientific">Cercophora newfieldiana</name>
    <dbReference type="NCBI Taxonomy" id="92897"/>
    <lineage>
        <taxon>Eukaryota</taxon>
        <taxon>Fungi</taxon>
        <taxon>Dikarya</taxon>
        <taxon>Ascomycota</taxon>
        <taxon>Pezizomycotina</taxon>
        <taxon>Sordariomycetes</taxon>
        <taxon>Sordariomycetidae</taxon>
        <taxon>Sordariales</taxon>
        <taxon>Lasiosphaeriaceae</taxon>
        <taxon>Cercophora</taxon>
    </lineage>
</organism>
<feature type="compositionally biased region" description="Low complexity" evidence="1">
    <location>
        <begin position="10"/>
        <end position="23"/>
    </location>
</feature>
<dbReference type="PANTHER" id="PTHR34414:SF1">
    <property type="entry name" value="SUBTILISIN-LIKE SERINE PROTEASE"/>
    <property type="match status" value="1"/>
</dbReference>
<feature type="region of interest" description="Disordered" evidence="1">
    <location>
        <begin position="1"/>
        <end position="29"/>
    </location>
</feature>
<sequence>MTRWTSYTEGSQSISPSPPGSKGEASDLSRRAATTCAGKYFGSFNIQPEFPQRVLIPRKFRWNFTTPELSDKRMKVALSGPTGSESHAHTPSLHFITNVLLRDDSPLSPTDHDRDLHDQFPASFRIDEKLHTPHSIPSFNPIDRELNPIRPHQRIRFLWLTGQPIPPRPLHHQLLLGRDIFVSKRIDLHHPIPRYLLNPDFWEEYGSRRHLRECAIGFLLSYVALITYESDFRLAAEKGLTPRQLSWSRWRSLFDPRAVGRGSWLFGTKSFEAKMLIELRRIRGPRQTSEVSINEK</sequence>
<dbReference type="InterPro" id="IPR046536">
    <property type="entry name" value="DUF6601"/>
</dbReference>